<dbReference type="Gene3D" id="3.40.50.720">
    <property type="entry name" value="NAD(P)-binding Rossmann-like Domain"/>
    <property type="match status" value="1"/>
</dbReference>
<evidence type="ECO:0000313" key="8">
    <source>
        <dbReference type="Proteomes" id="UP000292564"/>
    </source>
</evidence>
<comment type="pathway">
    <text evidence="1">Lipid metabolism; butanoate metabolism.</text>
</comment>
<evidence type="ECO:0000256" key="1">
    <source>
        <dbReference type="ARBA" id="ARBA00005086"/>
    </source>
</evidence>
<organism evidence="7 8">
    <name type="scientific">Krasilnikovia cinnamomea</name>
    <dbReference type="NCBI Taxonomy" id="349313"/>
    <lineage>
        <taxon>Bacteria</taxon>
        <taxon>Bacillati</taxon>
        <taxon>Actinomycetota</taxon>
        <taxon>Actinomycetes</taxon>
        <taxon>Micromonosporales</taxon>
        <taxon>Micromonosporaceae</taxon>
        <taxon>Krasilnikovia</taxon>
    </lineage>
</organism>
<dbReference type="RefSeq" id="WP_130512887.1">
    <property type="nucleotide sequence ID" value="NZ_SHKY01000001.1"/>
</dbReference>
<protein>
    <submittedName>
        <fullName evidence="7">3-hydroxybutyryl-CoA dehydrogenase</fullName>
    </submittedName>
</protein>
<proteinExistence type="inferred from homology"/>
<dbReference type="PIRSF" id="PIRSF000105">
    <property type="entry name" value="HCDH"/>
    <property type="match status" value="1"/>
</dbReference>
<dbReference type="PANTHER" id="PTHR48075">
    <property type="entry name" value="3-HYDROXYACYL-COA DEHYDROGENASE FAMILY PROTEIN"/>
    <property type="match status" value="1"/>
</dbReference>
<evidence type="ECO:0000259" key="5">
    <source>
        <dbReference type="Pfam" id="PF00725"/>
    </source>
</evidence>
<comment type="caution">
    <text evidence="7">The sequence shown here is derived from an EMBL/GenBank/DDBJ whole genome shotgun (WGS) entry which is preliminary data.</text>
</comment>
<evidence type="ECO:0000256" key="2">
    <source>
        <dbReference type="ARBA" id="ARBA00009463"/>
    </source>
</evidence>
<dbReference type="InterPro" id="IPR006176">
    <property type="entry name" value="3-OHacyl-CoA_DH_NAD-bd"/>
</dbReference>
<dbReference type="OrthoDB" id="3216872at2"/>
<dbReference type="InterPro" id="IPR006108">
    <property type="entry name" value="3HC_DH_C"/>
</dbReference>
<feature type="domain" description="3-hydroxyacyl-CoA dehydrogenase NAD binding" evidence="6">
    <location>
        <begin position="8"/>
        <end position="185"/>
    </location>
</feature>
<dbReference type="InterPro" id="IPR008927">
    <property type="entry name" value="6-PGluconate_DH-like_C_sf"/>
</dbReference>
<sequence>MNAVPKILAVVGGGRMGAGIAQVFAAAGATVTLVERDPAAAAAARERIATGLRRAAERGRLADDATVVLDRVEVAAEVAAVPPAAELVIEAVPEDAALKTRVLAAAEAVVGEHAVLATNTSSLSIGGLADGLRHPERLVGMHFFNPVPASDLVEVVVGPRTADAVRDAAVGWVGALGKTEVVVRDSPGFATSRLGVLLGLEAIRMLQEGVASAEAIDRAMELGYRHPMGPLRSTDLVGLDVRLAIAEHLQRELGDRFAPPQLLRDKVARGELGRKSGQGFYTWGEAR</sequence>
<dbReference type="EMBL" id="SHKY01000001">
    <property type="protein sequence ID" value="RZU54550.1"/>
    <property type="molecule type" value="Genomic_DNA"/>
</dbReference>
<comment type="similarity">
    <text evidence="2">Belongs to the 3-hydroxyacyl-CoA dehydrogenase family.</text>
</comment>
<keyword evidence="8" id="KW-1185">Reference proteome</keyword>
<dbReference type="FunFam" id="3.40.50.720:FF:000009">
    <property type="entry name" value="Fatty oxidation complex, alpha subunit"/>
    <property type="match status" value="1"/>
</dbReference>
<dbReference type="SUPFAM" id="SSF51735">
    <property type="entry name" value="NAD(P)-binding Rossmann-fold domains"/>
    <property type="match status" value="1"/>
</dbReference>
<dbReference type="InterPro" id="IPR036291">
    <property type="entry name" value="NAD(P)-bd_dom_sf"/>
</dbReference>
<dbReference type="Proteomes" id="UP000292564">
    <property type="component" value="Unassembled WGS sequence"/>
</dbReference>
<keyword evidence="3" id="KW-0560">Oxidoreductase</keyword>
<dbReference type="AlphaFoldDB" id="A0A4Q7ZTI7"/>
<accession>A0A4Q7ZTI7</accession>
<evidence type="ECO:0000259" key="6">
    <source>
        <dbReference type="Pfam" id="PF02737"/>
    </source>
</evidence>
<gene>
    <name evidence="7" type="ORF">EV385_6501</name>
</gene>
<evidence type="ECO:0000313" key="7">
    <source>
        <dbReference type="EMBL" id="RZU54550.1"/>
    </source>
</evidence>
<dbReference type="InterPro" id="IPR022694">
    <property type="entry name" value="3-OHacyl-CoA_DH"/>
</dbReference>
<dbReference type="Gene3D" id="1.10.1040.10">
    <property type="entry name" value="N-(1-d-carboxylethyl)-l-norvaline Dehydrogenase, domain 2"/>
    <property type="match status" value="1"/>
</dbReference>
<feature type="domain" description="3-hydroxyacyl-CoA dehydrogenase C-terminal" evidence="5">
    <location>
        <begin position="188"/>
        <end position="283"/>
    </location>
</feature>
<dbReference type="InterPro" id="IPR013328">
    <property type="entry name" value="6PGD_dom2"/>
</dbReference>
<evidence type="ECO:0000256" key="4">
    <source>
        <dbReference type="PIRSR" id="PIRSR000105-1"/>
    </source>
</evidence>
<dbReference type="Pfam" id="PF00725">
    <property type="entry name" value="3HCDH"/>
    <property type="match status" value="1"/>
</dbReference>
<dbReference type="Pfam" id="PF02737">
    <property type="entry name" value="3HCDH_N"/>
    <property type="match status" value="1"/>
</dbReference>
<evidence type="ECO:0000256" key="3">
    <source>
        <dbReference type="ARBA" id="ARBA00023002"/>
    </source>
</evidence>
<dbReference type="GO" id="GO:0006631">
    <property type="term" value="P:fatty acid metabolic process"/>
    <property type="evidence" value="ECO:0007669"/>
    <property type="project" value="InterPro"/>
</dbReference>
<dbReference type="GO" id="GO:0070403">
    <property type="term" value="F:NAD+ binding"/>
    <property type="evidence" value="ECO:0007669"/>
    <property type="project" value="InterPro"/>
</dbReference>
<name>A0A4Q7ZTI7_9ACTN</name>
<feature type="site" description="Important for catalytic activity" evidence="4">
    <location>
        <position position="142"/>
    </location>
</feature>
<dbReference type="GO" id="GO:0016616">
    <property type="term" value="F:oxidoreductase activity, acting on the CH-OH group of donors, NAD or NADP as acceptor"/>
    <property type="evidence" value="ECO:0007669"/>
    <property type="project" value="InterPro"/>
</dbReference>
<dbReference type="PANTHER" id="PTHR48075:SF5">
    <property type="entry name" value="3-HYDROXYBUTYRYL-COA DEHYDROGENASE"/>
    <property type="match status" value="1"/>
</dbReference>
<dbReference type="SUPFAM" id="SSF48179">
    <property type="entry name" value="6-phosphogluconate dehydrogenase C-terminal domain-like"/>
    <property type="match status" value="1"/>
</dbReference>
<reference evidence="7 8" key="1">
    <citation type="submission" date="2019-02" db="EMBL/GenBank/DDBJ databases">
        <title>Sequencing the genomes of 1000 actinobacteria strains.</title>
        <authorList>
            <person name="Klenk H.-P."/>
        </authorList>
    </citation>
    <scope>NUCLEOTIDE SEQUENCE [LARGE SCALE GENOMIC DNA]</scope>
    <source>
        <strain evidence="7 8">DSM 45162</strain>
    </source>
</reference>